<dbReference type="Pfam" id="PF11819">
    <property type="entry name" value="CUPID"/>
    <property type="match status" value="1"/>
</dbReference>
<dbReference type="Proteomes" id="UP001356427">
    <property type="component" value="Unassembled WGS sequence"/>
</dbReference>
<dbReference type="InterPro" id="IPR043447">
    <property type="entry name" value="CCDC120/INAVA"/>
</dbReference>
<comment type="subcellular location">
    <subcellularLocation>
        <location evidence="1">Cytoplasm</location>
    </subcellularLocation>
</comment>
<gene>
    <name evidence="5" type="ORF">J4Q44_G00085940</name>
</gene>
<keyword evidence="2" id="KW-0963">Cytoplasm</keyword>
<evidence type="ECO:0000256" key="1">
    <source>
        <dbReference type="ARBA" id="ARBA00004496"/>
    </source>
</evidence>
<dbReference type="GO" id="GO:0005737">
    <property type="term" value="C:cytoplasm"/>
    <property type="evidence" value="ECO:0007669"/>
    <property type="project" value="UniProtKB-SubCell"/>
</dbReference>
<evidence type="ECO:0000256" key="3">
    <source>
        <dbReference type="ARBA" id="ARBA00023054"/>
    </source>
</evidence>
<evidence type="ECO:0000313" key="6">
    <source>
        <dbReference type="Proteomes" id="UP001356427"/>
    </source>
</evidence>
<keyword evidence="3" id="KW-0175">Coiled coil</keyword>
<keyword evidence="6" id="KW-1185">Reference proteome</keyword>
<dbReference type="PANTHER" id="PTHR16093">
    <property type="entry name" value="COILED-COIL DOMAIN-CONTAINING PROTEIN 120 FAMILY MEMBER"/>
    <property type="match status" value="1"/>
</dbReference>
<accession>A0AAN8R375</accession>
<organism evidence="5 6">
    <name type="scientific">Coregonus suidteri</name>
    <dbReference type="NCBI Taxonomy" id="861788"/>
    <lineage>
        <taxon>Eukaryota</taxon>
        <taxon>Metazoa</taxon>
        <taxon>Chordata</taxon>
        <taxon>Craniata</taxon>
        <taxon>Vertebrata</taxon>
        <taxon>Euteleostomi</taxon>
        <taxon>Actinopterygii</taxon>
        <taxon>Neopterygii</taxon>
        <taxon>Teleostei</taxon>
        <taxon>Protacanthopterygii</taxon>
        <taxon>Salmoniformes</taxon>
        <taxon>Salmonidae</taxon>
        <taxon>Coregoninae</taxon>
        <taxon>Coregonus</taxon>
    </lineage>
</organism>
<evidence type="ECO:0000259" key="4">
    <source>
        <dbReference type="Pfam" id="PF11819"/>
    </source>
</evidence>
<evidence type="ECO:0000256" key="2">
    <source>
        <dbReference type="ARBA" id="ARBA00022490"/>
    </source>
</evidence>
<dbReference type="InterPro" id="IPR021774">
    <property type="entry name" value="CUPID"/>
</dbReference>
<proteinExistence type="predicted"/>
<dbReference type="EMBL" id="JAGTTL010000006">
    <property type="protein sequence ID" value="KAK6321618.1"/>
    <property type="molecule type" value="Genomic_DNA"/>
</dbReference>
<reference evidence="5 6" key="1">
    <citation type="submission" date="2021-04" db="EMBL/GenBank/DDBJ databases">
        <authorList>
            <person name="De Guttry C."/>
            <person name="Zahm M."/>
            <person name="Klopp C."/>
            <person name="Cabau C."/>
            <person name="Louis A."/>
            <person name="Berthelot C."/>
            <person name="Parey E."/>
            <person name="Roest Crollius H."/>
            <person name="Montfort J."/>
            <person name="Robinson-Rechavi M."/>
            <person name="Bucao C."/>
            <person name="Bouchez O."/>
            <person name="Gislard M."/>
            <person name="Lluch J."/>
            <person name="Milhes M."/>
            <person name="Lampietro C."/>
            <person name="Lopez Roques C."/>
            <person name="Donnadieu C."/>
            <person name="Braasch I."/>
            <person name="Desvignes T."/>
            <person name="Postlethwait J."/>
            <person name="Bobe J."/>
            <person name="Wedekind C."/>
            <person name="Guiguen Y."/>
        </authorList>
    </citation>
    <scope>NUCLEOTIDE SEQUENCE [LARGE SCALE GENOMIC DNA]</scope>
    <source>
        <strain evidence="5">Cs_M1</strain>
        <tissue evidence="5">Blood</tissue>
    </source>
</reference>
<sequence length="84" mass="9277">MEVKGRLITSMGVGAPDQDSKLQAERISALQERKQLLEDLLSSRVGELRQVCLLEAVSSSFLPFNHCRAQGKLEGMAPYTQAMI</sequence>
<comment type="caution">
    <text evidence="5">The sequence shown here is derived from an EMBL/GenBank/DDBJ whole genome shotgun (WGS) entry which is preliminary data.</text>
</comment>
<dbReference type="AlphaFoldDB" id="A0AAN8R375"/>
<dbReference type="PANTHER" id="PTHR16093:SF5">
    <property type="entry name" value="COILED-COIL DOMAIN-CONTAINING PROTEIN 120"/>
    <property type="match status" value="1"/>
</dbReference>
<evidence type="ECO:0000313" key="5">
    <source>
        <dbReference type="EMBL" id="KAK6321618.1"/>
    </source>
</evidence>
<feature type="domain" description="Cytohesin Ubiquitin Protein Inducing" evidence="4">
    <location>
        <begin position="10"/>
        <end position="56"/>
    </location>
</feature>
<protein>
    <recommendedName>
        <fullName evidence="4">Cytohesin Ubiquitin Protein Inducing domain-containing protein</fullName>
    </recommendedName>
</protein>
<name>A0AAN8R375_9TELE</name>